<geneLocation type="plasmid" evidence="1">
    <name>p2</name>
</geneLocation>
<gene>
    <name evidence="1" type="ORF">D3867_28150</name>
</gene>
<name>A0A4D8Q964_AZOBR</name>
<accession>A0A4D8Q964</accession>
<proteinExistence type="predicted"/>
<evidence type="ECO:0000313" key="1">
    <source>
        <dbReference type="EMBL" id="QCO05773.1"/>
    </source>
</evidence>
<dbReference type="AlphaFoldDB" id="A0A4D8Q964"/>
<keyword evidence="1" id="KW-0614">Plasmid</keyword>
<evidence type="ECO:0000313" key="2">
    <source>
        <dbReference type="Proteomes" id="UP000298596"/>
    </source>
</evidence>
<dbReference type="EMBL" id="CP032332">
    <property type="protein sequence ID" value="QCO05773.1"/>
    <property type="molecule type" value="Genomic_DNA"/>
</dbReference>
<dbReference type="Proteomes" id="UP000298596">
    <property type="component" value="Plasmid p2"/>
</dbReference>
<reference evidence="1 2" key="1">
    <citation type="submission" date="2018-09" db="EMBL/GenBank/DDBJ databases">
        <title>Whole genome based analysis of evolution and adaptive divergence in Indian and Brazilian strains of Azospirillum brasilense.</title>
        <authorList>
            <person name="Singh C."/>
            <person name="Tripathi A.K."/>
        </authorList>
    </citation>
    <scope>NUCLEOTIDE SEQUENCE [LARGE SCALE GENOMIC DNA]</scope>
    <source>
        <strain evidence="1 2">MTCC4036</strain>
        <plasmid evidence="1 2">p2</plasmid>
    </source>
</reference>
<organism evidence="1 2">
    <name type="scientific">Azospirillum brasilense</name>
    <dbReference type="NCBI Taxonomy" id="192"/>
    <lineage>
        <taxon>Bacteria</taxon>
        <taxon>Pseudomonadati</taxon>
        <taxon>Pseudomonadota</taxon>
        <taxon>Alphaproteobacteria</taxon>
        <taxon>Rhodospirillales</taxon>
        <taxon>Azospirillaceae</taxon>
        <taxon>Azospirillum</taxon>
    </lineage>
</organism>
<protein>
    <submittedName>
        <fullName evidence="1">Uncharacterized protein</fullName>
    </submittedName>
</protein>
<sequence>MPPLWLVGWVALLIVSAVWGTPHVTFSDSNNACSYFGWNGVVRTPPPCPTLRFFPTGDQPMQPDNGIRYRLISSPANQ</sequence>